<sequence>MFGVFTAPLSRFISNTGTARNTRKSLTDRVLDAQSLRRQRLHLGALDDRLLDDIGLSRDEADGEVKRRAWDVPSHWRR</sequence>
<protein>
    <recommendedName>
        <fullName evidence="1">YjiS-like domain-containing protein</fullName>
    </recommendedName>
</protein>
<feature type="domain" description="YjiS-like" evidence="1">
    <location>
        <begin position="33"/>
        <end position="61"/>
    </location>
</feature>
<dbReference type="OrthoDB" id="8096613at2"/>
<reference evidence="2 3" key="1">
    <citation type="submission" date="2014-03" db="EMBL/GenBank/DDBJ databases">
        <title>Genome of Haematobacter massiliensis CCUG 47968.</title>
        <authorList>
            <person name="Wang D."/>
            <person name="Wang G."/>
        </authorList>
    </citation>
    <scope>NUCLEOTIDE SEQUENCE [LARGE SCALE GENOMIC DNA]</scope>
    <source>
        <strain evidence="2 3">CCUG 47968</strain>
    </source>
</reference>
<proteinExistence type="predicted"/>
<dbReference type="STRING" id="195105.CN97_00495"/>
<keyword evidence="3" id="KW-1185">Reference proteome</keyword>
<evidence type="ECO:0000313" key="2">
    <source>
        <dbReference type="EMBL" id="KFI27706.1"/>
    </source>
</evidence>
<evidence type="ECO:0000313" key="3">
    <source>
        <dbReference type="Proteomes" id="UP000028826"/>
    </source>
</evidence>
<name>A0A086Y0A6_9RHOB</name>
<organism evidence="2 3">
    <name type="scientific">Haematobacter massiliensis</name>
    <dbReference type="NCBI Taxonomy" id="195105"/>
    <lineage>
        <taxon>Bacteria</taxon>
        <taxon>Pseudomonadati</taxon>
        <taxon>Pseudomonadota</taxon>
        <taxon>Alphaproteobacteria</taxon>
        <taxon>Rhodobacterales</taxon>
        <taxon>Paracoccaceae</taxon>
        <taxon>Haematobacter</taxon>
    </lineage>
</organism>
<accession>A0A086Y0A6</accession>
<dbReference type="Proteomes" id="UP000028826">
    <property type="component" value="Unassembled WGS sequence"/>
</dbReference>
<dbReference type="Pfam" id="PF06568">
    <property type="entry name" value="YjiS-like"/>
    <property type="match status" value="1"/>
</dbReference>
<dbReference type="RefSeq" id="WP_084684185.1">
    <property type="nucleotide sequence ID" value="NZ_CAMIFG010000094.1"/>
</dbReference>
<dbReference type="EMBL" id="JGYG01000010">
    <property type="protein sequence ID" value="KFI27706.1"/>
    <property type="molecule type" value="Genomic_DNA"/>
</dbReference>
<gene>
    <name evidence="2" type="ORF">CN97_00495</name>
</gene>
<comment type="caution">
    <text evidence="2">The sequence shown here is derived from an EMBL/GenBank/DDBJ whole genome shotgun (WGS) entry which is preliminary data.</text>
</comment>
<dbReference type="AlphaFoldDB" id="A0A086Y0A6"/>
<evidence type="ECO:0000259" key="1">
    <source>
        <dbReference type="Pfam" id="PF06568"/>
    </source>
</evidence>
<dbReference type="InterPro" id="IPR009506">
    <property type="entry name" value="YjiS-like"/>
</dbReference>